<proteinExistence type="inferred from homology"/>
<dbReference type="AlphaFoldDB" id="A0A834J6X7"/>
<dbReference type="Pfam" id="PF05907">
    <property type="entry name" value="CXXC_Zn-b_euk"/>
    <property type="match status" value="1"/>
</dbReference>
<dbReference type="PANTHER" id="PTHR12857">
    <property type="entry name" value="CXXC MOTIF CONTAINING ZINC BINDING PROTEIN"/>
    <property type="match status" value="1"/>
</dbReference>
<dbReference type="SUPFAM" id="SSF141678">
    <property type="entry name" value="MAL13P1.257-like"/>
    <property type="match status" value="1"/>
</dbReference>
<evidence type="ECO:0008006" key="6">
    <source>
        <dbReference type="Google" id="ProtNLM"/>
    </source>
</evidence>
<evidence type="ECO:0000256" key="2">
    <source>
        <dbReference type="ARBA" id="ARBA00022723"/>
    </source>
</evidence>
<dbReference type="EMBL" id="JACSEA010000018">
    <property type="protein sequence ID" value="KAF7382899.1"/>
    <property type="molecule type" value="Genomic_DNA"/>
</dbReference>
<reference evidence="4" key="1">
    <citation type="journal article" date="2020" name="G3 (Bethesda)">
        <title>High-Quality Assemblies for Three Invasive Social Wasps from the &lt;i&gt;Vespula&lt;/i&gt; Genus.</title>
        <authorList>
            <person name="Harrop T.W.R."/>
            <person name="Guhlin J."/>
            <person name="McLaughlin G.M."/>
            <person name="Permina E."/>
            <person name="Stockwell P."/>
            <person name="Gilligan J."/>
            <person name="Le Lec M.F."/>
            <person name="Gruber M.A.M."/>
            <person name="Quinn O."/>
            <person name="Lovegrove M."/>
            <person name="Duncan E.J."/>
            <person name="Remnant E.J."/>
            <person name="Van Eeckhoven J."/>
            <person name="Graham B."/>
            <person name="Knapp R.A."/>
            <person name="Langford K.W."/>
            <person name="Kronenberg Z."/>
            <person name="Press M.O."/>
            <person name="Eacker S.M."/>
            <person name="Wilson-Rankin E.E."/>
            <person name="Purcell J."/>
            <person name="Lester P.J."/>
            <person name="Dearden P.K."/>
        </authorList>
    </citation>
    <scope>NUCLEOTIDE SEQUENCE</scope>
    <source>
        <strain evidence="4">Marl-1</strain>
    </source>
</reference>
<keyword evidence="5" id="KW-1185">Reference proteome</keyword>
<evidence type="ECO:0000256" key="3">
    <source>
        <dbReference type="ARBA" id="ARBA00022833"/>
    </source>
</evidence>
<protein>
    <recommendedName>
        <fullName evidence="6">CXXC motif containing zinc binding protein</fullName>
    </recommendedName>
</protein>
<dbReference type="Proteomes" id="UP000614350">
    <property type="component" value="Unassembled WGS sequence"/>
</dbReference>
<evidence type="ECO:0000256" key="1">
    <source>
        <dbReference type="ARBA" id="ARBA00007818"/>
    </source>
</evidence>
<evidence type="ECO:0000313" key="5">
    <source>
        <dbReference type="Proteomes" id="UP000614350"/>
    </source>
</evidence>
<organism evidence="4 5">
    <name type="scientific">Vespula vulgaris</name>
    <name type="common">Yellow jacket</name>
    <name type="synonym">Wasp</name>
    <dbReference type="NCBI Taxonomy" id="7454"/>
    <lineage>
        <taxon>Eukaryota</taxon>
        <taxon>Metazoa</taxon>
        <taxon>Ecdysozoa</taxon>
        <taxon>Arthropoda</taxon>
        <taxon>Hexapoda</taxon>
        <taxon>Insecta</taxon>
        <taxon>Pterygota</taxon>
        <taxon>Neoptera</taxon>
        <taxon>Endopterygota</taxon>
        <taxon>Hymenoptera</taxon>
        <taxon>Apocrita</taxon>
        <taxon>Aculeata</taxon>
        <taxon>Vespoidea</taxon>
        <taxon>Vespidae</taxon>
        <taxon>Vespinae</taxon>
        <taxon>Vespula</taxon>
    </lineage>
</organism>
<keyword evidence="2" id="KW-0479">Metal-binding</keyword>
<accession>A0A834J6X7</accession>
<gene>
    <name evidence="4" type="ORF">HZH66_013301</name>
</gene>
<comment type="similarity">
    <text evidence="1">Belongs to the UPF0587 family.</text>
</comment>
<name>A0A834J6X7_VESVU</name>
<dbReference type="GO" id="GO:0008270">
    <property type="term" value="F:zinc ion binding"/>
    <property type="evidence" value="ECO:0007669"/>
    <property type="project" value="TreeGrafter"/>
</dbReference>
<keyword evidence="3" id="KW-0862">Zinc</keyword>
<dbReference type="InterPro" id="IPR008584">
    <property type="entry name" value="CXXC_Zn-binding_euk"/>
</dbReference>
<dbReference type="PANTHER" id="PTHR12857:SF0">
    <property type="entry name" value="CXXC MOTIF CONTAINING ZINC BINDING PROTEIN"/>
    <property type="match status" value="1"/>
</dbReference>
<sequence length="161" mass="18515">MVKIALKIKVLLENIEELKSSGSSHNWYFKFKCCNCGEITKKWCSVSLEDSIPSTKGNAVNHFLAKCKLCGRENSMTIVEDSIKSFTAEDQGRFKKIVILDCRGLEPCDFSAREGWIAKAIDNGTEFTDVDLYEYEWIEYCEKIKKPVGITEIEHRFERVK</sequence>
<comment type="caution">
    <text evidence="4">The sequence shown here is derived from an EMBL/GenBank/DDBJ whole genome shotgun (WGS) entry which is preliminary data.</text>
</comment>
<evidence type="ECO:0000313" key="4">
    <source>
        <dbReference type="EMBL" id="KAF7382899.1"/>
    </source>
</evidence>